<proteinExistence type="predicted"/>
<dbReference type="RefSeq" id="WP_251743024.1">
    <property type="nucleotide sequence ID" value="NZ_JBHUOJ010000022.1"/>
</dbReference>
<evidence type="ECO:0000256" key="1">
    <source>
        <dbReference type="SAM" id="Coils"/>
    </source>
</evidence>
<evidence type="ECO:0000256" key="3">
    <source>
        <dbReference type="SAM" id="Phobius"/>
    </source>
</evidence>
<keyword evidence="3" id="KW-1133">Transmembrane helix</keyword>
<accession>A0ABW5X5V7</accession>
<dbReference type="EMBL" id="JBHUOJ010000022">
    <property type="protein sequence ID" value="MFD2833650.1"/>
    <property type="molecule type" value="Genomic_DNA"/>
</dbReference>
<keyword evidence="1" id="KW-0175">Coiled coil</keyword>
<sequence>MGQDIREMFRNQEPDTRDQLRAGHTKRFEQKLKRDLPKTSTSGNRFFFLKIAAILIVALGVGFFFLNNQAEVAPPEIQVTETPVEANNFKEETVAATNYRLSNVSPEFKKVEDYYLASLNIQLAGLELTPKNKELVDVFMLKLETLDKEYIALNAEIEQNGLNDETLTAMISNLQIRLDLLKKLKSKLNELKQSNNNSHENYQA</sequence>
<protein>
    <recommendedName>
        <fullName evidence="6">Anti-sigma factor</fullName>
    </recommendedName>
</protein>
<keyword evidence="3" id="KW-0472">Membrane</keyword>
<organism evidence="4 5">
    <name type="scientific">Christiangramia antarctica</name>
    <dbReference type="NCBI Taxonomy" id="2058158"/>
    <lineage>
        <taxon>Bacteria</taxon>
        <taxon>Pseudomonadati</taxon>
        <taxon>Bacteroidota</taxon>
        <taxon>Flavobacteriia</taxon>
        <taxon>Flavobacteriales</taxon>
        <taxon>Flavobacteriaceae</taxon>
        <taxon>Christiangramia</taxon>
    </lineage>
</organism>
<keyword evidence="3" id="KW-0812">Transmembrane</keyword>
<gene>
    <name evidence="4" type="ORF">ACFSYS_10155</name>
</gene>
<comment type="caution">
    <text evidence="4">The sequence shown here is derived from an EMBL/GenBank/DDBJ whole genome shotgun (WGS) entry which is preliminary data.</text>
</comment>
<feature type="transmembrane region" description="Helical" evidence="3">
    <location>
        <begin position="47"/>
        <end position="66"/>
    </location>
</feature>
<feature type="region of interest" description="Disordered" evidence="2">
    <location>
        <begin position="1"/>
        <end position="28"/>
    </location>
</feature>
<name>A0ABW5X5V7_9FLAO</name>
<feature type="coiled-coil region" evidence="1">
    <location>
        <begin position="171"/>
        <end position="201"/>
    </location>
</feature>
<evidence type="ECO:0008006" key="6">
    <source>
        <dbReference type="Google" id="ProtNLM"/>
    </source>
</evidence>
<dbReference type="Proteomes" id="UP001597438">
    <property type="component" value="Unassembled WGS sequence"/>
</dbReference>
<keyword evidence="5" id="KW-1185">Reference proteome</keyword>
<reference evidence="5" key="1">
    <citation type="journal article" date="2019" name="Int. J. Syst. Evol. Microbiol.">
        <title>The Global Catalogue of Microorganisms (GCM) 10K type strain sequencing project: providing services to taxonomists for standard genome sequencing and annotation.</title>
        <authorList>
            <consortium name="The Broad Institute Genomics Platform"/>
            <consortium name="The Broad Institute Genome Sequencing Center for Infectious Disease"/>
            <person name="Wu L."/>
            <person name="Ma J."/>
        </authorList>
    </citation>
    <scope>NUCLEOTIDE SEQUENCE [LARGE SCALE GENOMIC DNA]</scope>
    <source>
        <strain evidence="5">KCTC 52925</strain>
    </source>
</reference>
<evidence type="ECO:0000313" key="5">
    <source>
        <dbReference type="Proteomes" id="UP001597438"/>
    </source>
</evidence>
<evidence type="ECO:0000313" key="4">
    <source>
        <dbReference type="EMBL" id="MFD2833650.1"/>
    </source>
</evidence>
<evidence type="ECO:0000256" key="2">
    <source>
        <dbReference type="SAM" id="MobiDB-lite"/>
    </source>
</evidence>